<dbReference type="InterPro" id="IPR001818">
    <property type="entry name" value="Pept_M10_metallopeptidase"/>
</dbReference>
<reference evidence="8 9" key="1">
    <citation type="journal article" date="2011" name="Stand. Genomic Sci.">
        <title>Complete genome sequence of Haliscomenobacter hydrossis type strain (O).</title>
        <authorList>
            <consortium name="US DOE Joint Genome Institute (JGI-PGF)"/>
            <person name="Daligault H."/>
            <person name="Lapidus A."/>
            <person name="Zeytun A."/>
            <person name="Nolan M."/>
            <person name="Lucas S."/>
            <person name="Del Rio T.G."/>
            <person name="Tice H."/>
            <person name="Cheng J.F."/>
            <person name="Tapia R."/>
            <person name="Han C."/>
            <person name="Goodwin L."/>
            <person name="Pitluck S."/>
            <person name="Liolios K."/>
            <person name="Pagani I."/>
            <person name="Ivanova N."/>
            <person name="Huntemann M."/>
            <person name="Mavromatis K."/>
            <person name="Mikhailova N."/>
            <person name="Pati A."/>
            <person name="Chen A."/>
            <person name="Palaniappan K."/>
            <person name="Land M."/>
            <person name="Hauser L."/>
            <person name="Brambilla E.M."/>
            <person name="Rohde M."/>
            <person name="Verbarg S."/>
            <person name="Goker M."/>
            <person name="Bristow J."/>
            <person name="Eisen J.A."/>
            <person name="Markowitz V."/>
            <person name="Hugenholtz P."/>
            <person name="Kyrpides N.C."/>
            <person name="Klenk H.P."/>
            <person name="Woyke T."/>
        </authorList>
    </citation>
    <scope>NUCLEOTIDE SEQUENCE [LARGE SCALE GENOMIC DNA]</scope>
    <source>
        <strain evidence="9">ATCC 27775 / DSM 1100 / LMG 10767 / O</strain>
    </source>
</reference>
<feature type="chain" id="PRO_5003310700" evidence="5">
    <location>
        <begin position="23"/>
        <end position="327"/>
    </location>
</feature>
<accession>F4L4S9</accession>
<keyword evidence="2" id="KW-0479">Metal-binding</keyword>
<keyword evidence="4" id="KW-0862">Zinc</keyword>
<keyword evidence="5" id="KW-0732">Signal</keyword>
<dbReference type="OrthoDB" id="678145at2"/>
<dbReference type="Pfam" id="PF00413">
    <property type="entry name" value="Peptidase_M10"/>
    <property type="match status" value="1"/>
</dbReference>
<reference key="2">
    <citation type="submission" date="2011-04" db="EMBL/GenBank/DDBJ databases">
        <title>Complete sequence of chromosome of Haliscomenobacter hydrossis DSM 1100.</title>
        <authorList>
            <consortium name="US DOE Joint Genome Institute (JGI-PGF)"/>
            <person name="Lucas S."/>
            <person name="Han J."/>
            <person name="Lapidus A."/>
            <person name="Bruce D."/>
            <person name="Goodwin L."/>
            <person name="Pitluck S."/>
            <person name="Peters L."/>
            <person name="Kyrpides N."/>
            <person name="Mavromatis K."/>
            <person name="Ivanova N."/>
            <person name="Ovchinnikova G."/>
            <person name="Pagani I."/>
            <person name="Daligault H."/>
            <person name="Detter J.C."/>
            <person name="Han C."/>
            <person name="Land M."/>
            <person name="Hauser L."/>
            <person name="Markowitz V."/>
            <person name="Cheng J.-F."/>
            <person name="Hugenholtz P."/>
            <person name="Woyke T."/>
            <person name="Wu D."/>
            <person name="Verbarg S."/>
            <person name="Frueling A."/>
            <person name="Brambilla E."/>
            <person name="Klenk H.-P."/>
            <person name="Eisen J.A."/>
        </authorList>
    </citation>
    <scope>NUCLEOTIDE SEQUENCE</scope>
    <source>
        <strain>DSM 1100</strain>
    </source>
</reference>
<dbReference type="InterPro" id="IPR026444">
    <property type="entry name" value="Secre_tail"/>
</dbReference>
<proteinExistence type="predicted"/>
<dbReference type="Pfam" id="PF18962">
    <property type="entry name" value="Por_Secre_tail"/>
    <property type="match status" value="1"/>
</dbReference>
<dbReference type="NCBIfam" id="TIGR04183">
    <property type="entry name" value="Por_Secre_tail"/>
    <property type="match status" value="1"/>
</dbReference>
<keyword evidence="9" id="KW-1185">Reference proteome</keyword>
<name>F4L4S9_HALH1</name>
<dbReference type="InterPro" id="IPR024079">
    <property type="entry name" value="MetalloPept_cat_dom_sf"/>
</dbReference>
<evidence type="ECO:0000256" key="5">
    <source>
        <dbReference type="SAM" id="SignalP"/>
    </source>
</evidence>
<dbReference type="GO" id="GO:0004222">
    <property type="term" value="F:metalloendopeptidase activity"/>
    <property type="evidence" value="ECO:0007669"/>
    <property type="project" value="InterPro"/>
</dbReference>
<dbReference type="AlphaFoldDB" id="F4L4S9"/>
<dbReference type="GO" id="GO:0008270">
    <property type="term" value="F:zinc ion binding"/>
    <property type="evidence" value="ECO:0007669"/>
    <property type="project" value="InterPro"/>
</dbReference>
<evidence type="ECO:0000256" key="3">
    <source>
        <dbReference type="ARBA" id="ARBA00022801"/>
    </source>
</evidence>
<evidence type="ECO:0000256" key="2">
    <source>
        <dbReference type="ARBA" id="ARBA00022723"/>
    </source>
</evidence>
<dbReference type="SUPFAM" id="SSF55486">
    <property type="entry name" value="Metalloproteases ('zincins'), catalytic domain"/>
    <property type="match status" value="1"/>
</dbReference>
<dbReference type="Proteomes" id="UP000008461">
    <property type="component" value="Chromosome"/>
</dbReference>
<feature type="domain" description="Secretion system C-terminal sorting" evidence="7">
    <location>
        <begin position="258"/>
        <end position="323"/>
    </location>
</feature>
<gene>
    <name evidence="8" type="ordered locus">Halhy_5201</name>
</gene>
<dbReference type="Gene3D" id="3.40.390.10">
    <property type="entry name" value="Collagenase (Catalytic Domain)"/>
    <property type="match status" value="1"/>
</dbReference>
<keyword evidence="1" id="KW-0645">Protease</keyword>
<evidence type="ECO:0000259" key="7">
    <source>
        <dbReference type="Pfam" id="PF18962"/>
    </source>
</evidence>
<dbReference type="HOGENOM" id="CLU_849325_0_0_10"/>
<dbReference type="GO" id="GO:0031012">
    <property type="term" value="C:extracellular matrix"/>
    <property type="evidence" value="ECO:0007669"/>
    <property type="project" value="InterPro"/>
</dbReference>
<evidence type="ECO:0000256" key="4">
    <source>
        <dbReference type="ARBA" id="ARBA00022833"/>
    </source>
</evidence>
<feature type="domain" description="Peptidase M10 metallopeptidase" evidence="6">
    <location>
        <begin position="191"/>
        <end position="225"/>
    </location>
</feature>
<sequence>MQTIPFLSALTFCMQMTIAAIAQDICKQNYAPAIDDSIVLQKVIQQGIISPDEARRRMAEKKGTDLRQKREITVLVVHQRLTKNPNVNLFGGQLILRNCAAGSMQCEVNFRQVNAKALEFVWSNDTKSAVNSWRDLRATAISQNWYAQADVILGLTEDNFNDFVGYASIDNDCQAPIDRGHLVLYAQVTNSFLAHELGHILGMQHDNTPNSLMNATVSLTPNTMASSNRDCYYKNLEPAFCITSSRDLESNKPIICSPNPVQEQLNIQLPEFIPSASLRIYNALGMQVFYTPQIQTTTQVDFSRLPAGIYFLYVQAPGQRWAKQVVK</sequence>
<evidence type="ECO:0000313" key="8">
    <source>
        <dbReference type="EMBL" id="AEE53027.1"/>
    </source>
</evidence>
<feature type="signal peptide" evidence="5">
    <location>
        <begin position="1"/>
        <end position="22"/>
    </location>
</feature>
<protein>
    <submittedName>
        <fullName evidence="8">Peptidase M10A and M12B matrixin and adamalysin</fullName>
    </submittedName>
</protein>
<dbReference type="GO" id="GO:0006508">
    <property type="term" value="P:proteolysis"/>
    <property type="evidence" value="ECO:0007669"/>
    <property type="project" value="UniProtKB-KW"/>
</dbReference>
<evidence type="ECO:0000259" key="6">
    <source>
        <dbReference type="Pfam" id="PF00413"/>
    </source>
</evidence>
<dbReference type="KEGG" id="hhy:Halhy_5201"/>
<evidence type="ECO:0000313" key="9">
    <source>
        <dbReference type="Proteomes" id="UP000008461"/>
    </source>
</evidence>
<keyword evidence="3" id="KW-0378">Hydrolase</keyword>
<dbReference type="EMBL" id="CP002691">
    <property type="protein sequence ID" value="AEE53027.1"/>
    <property type="molecule type" value="Genomic_DNA"/>
</dbReference>
<organism evidence="8 9">
    <name type="scientific">Haliscomenobacter hydrossis (strain ATCC 27775 / DSM 1100 / LMG 10767 / O)</name>
    <dbReference type="NCBI Taxonomy" id="760192"/>
    <lineage>
        <taxon>Bacteria</taxon>
        <taxon>Pseudomonadati</taxon>
        <taxon>Bacteroidota</taxon>
        <taxon>Saprospiria</taxon>
        <taxon>Saprospirales</taxon>
        <taxon>Haliscomenobacteraceae</taxon>
        <taxon>Haliscomenobacter</taxon>
    </lineage>
</organism>
<evidence type="ECO:0000256" key="1">
    <source>
        <dbReference type="ARBA" id="ARBA00022670"/>
    </source>
</evidence>